<dbReference type="EMBL" id="FN654374">
    <property type="protein sequence ID" value="CBY32842.1"/>
    <property type="molecule type" value="Genomic_DNA"/>
</dbReference>
<dbReference type="AlphaFoldDB" id="E4YBA5"/>
<feature type="domain" description="C2H2-type" evidence="1">
    <location>
        <begin position="113"/>
        <end position="135"/>
    </location>
</feature>
<sequence length="401" mass="46636">MGLSGDSEQLRLRHVLHCEKEDFETVRGKALYIADKEKERRNCKICGENYSNAMPSVEYSYFRRHAANHIIPDHIDGQEFYYKCFYCPKAFFERYKSKSTFVNHLFHHMQNGVHCEHCHFLSHEEGEMFIHMISHGRATCPSYKCRFQLQARTFFFGVKLMPKSVNSENIFDGYNSESLKSHWQSCYTNNVEKLNICGYCGKEFKHPNSLNDEWRMVEHLMRCGGKNYNRATKKTSCLACGNESEFEKSVKNHALLHVLPDVNEERPLACPIQTPCCLNQCGKVFYNRISLYQHVVGSFAKRNCPPHQNEECLNRLLERSQKPISVEEICKKDEQNLQVQSKIQNEIANSMSFSASQMLQKPADLKSFQTTPVKIRRPNILRRKPKTPKKAEVKVELLESA</sequence>
<evidence type="ECO:0000259" key="1">
    <source>
        <dbReference type="SMART" id="SM00355"/>
    </source>
</evidence>
<feature type="domain" description="C2H2-type" evidence="1">
    <location>
        <begin position="195"/>
        <end position="219"/>
    </location>
</feature>
<feature type="domain" description="C2H2-type" evidence="1">
    <location>
        <begin position="41"/>
        <end position="69"/>
    </location>
</feature>
<reference evidence="2" key="1">
    <citation type="journal article" date="2010" name="Science">
        <title>Plasticity of animal genome architecture unmasked by rapid evolution of a pelagic tunicate.</title>
        <authorList>
            <person name="Denoeud F."/>
            <person name="Henriet S."/>
            <person name="Mungpakdee S."/>
            <person name="Aury J.M."/>
            <person name="Da Silva C."/>
            <person name="Brinkmann H."/>
            <person name="Mikhaleva J."/>
            <person name="Olsen L.C."/>
            <person name="Jubin C."/>
            <person name="Canestro C."/>
            <person name="Bouquet J.M."/>
            <person name="Danks G."/>
            <person name="Poulain J."/>
            <person name="Campsteijn C."/>
            <person name="Adamski M."/>
            <person name="Cross I."/>
            <person name="Yadetie F."/>
            <person name="Muffato M."/>
            <person name="Louis A."/>
            <person name="Butcher S."/>
            <person name="Tsagkogeorga G."/>
            <person name="Konrad A."/>
            <person name="Singh S."/>
            <person name="Jensen M.F."/>
            <person name="Cong E.H."/>
            <person name="Eikeseth-Otteraa H."/>
            <person name="Noel B."/>
            <person name="Anthouard V."/>
            <person name="Porcel B.M."/>
            <person name="Kachouri-Lafond R."/>
            <person name="Nishino A."/>
            <person name="Ugolini M."/>
            <person name="Chourrout P."/>
            <person name="Nishida H."/>
            <person name="Aasland R."/>
            <person name="Huzurbazar S."/>
            <person name="Westhof E."/>
            <person name="Delsuc F."/>
            <person name="Lehrach H."/>
            <person name="Reinhardt R."/>
            <person name="Weissenbach J."/>
            <person name="Roy S.W."/>
            <person name="Artiguenave F."/>
            <person name="Postlethwait J.H."/>
            <person name="Manak J.R."/>
            <person name="Thompson E.M."/>
            <person name="Jaillon O."/>
            <person name="Du Pasquier L."/>
            <person name="Boudinot P."/>
            <person name="Liberles D.A."/>
            <person name="Volff J.N."/>
            <person name="Philippe H."/>
            <person name="Lenhard B."/>
            <person name="Roest Crollius H."/>
            <person name="Wincker P."/>
            <person name="Chourrout D."/>
        </authorList>
    </citation>
    <scope>NUCLEOTIDE SEQUENCE [LARGE SCALE GENOMIC DNA]</scope>
</reference>
<accession>E4YBA5</accession>
<feature type="domain" description="C2H2-type" evidence="1">
    <location>
        <begin position="82"/>
        <end position="108"/>
    </location>
</feature>
<name>E4YBA5_OIKDI</name>
<feature type="domain" description="C2H2-type" evidence="1">
    <location>
        <begin position="235"/>
        <end position="257"/>
    </location>
</feature>
<protein>
    <recommendedName>
        <fullName evidence="1">C2H2-type domain-containing protein</fullName>
    </recommendedName>
</protein>
<dbReference type="SMART" id="SM00355">
    <property type="entry name" value="ZnF_C2H2"/>
    <property type="match status" value="6"/>
</dbReference>
<evidence type="ECO:0000313" key="2">
    <source>
        <dbReference type="EMBL" id="CBY32842.1"/>
    </source>
</evidence>
<gene>
    <name evidence="2" type="ORF">GSOID_T00032198001</name>
</gene>
<dbReference type="InterPro" id="IPR013087">
    <property type="entry name" value="Znf_C2H2_type"/>
</dbReference>
<organism evidence="2">
    <name type="scientific">Oikopleura dioica</name>
    <name type="common">Tunicate</name>
    <dbReference type="NCBI Taxonomy" id="34765"/>
    <lineage>
        <taxon>Eukaryota</taxon>
        <taxon>Metazoa</taxon>
        <taxon>Chordata</taxon>
        <taxon>Tunicata</taxon>
        <taxon>Appendicularia</taxon>
        <taxon>Copelata</taxon>
        <taxon>Oikopleuridae</taxon>
        <taxon>Oikopleura</taxon>
    </lineage>
</organism>
<dbReference type="Proteomes" id="UP000011014">
    <property type="component" value="Unassembled WGS sequence"/>
</dbReference>
<proteinExistence type="predicted"/>
<feature type="domain" description="C2H2-type" evidence="1">
    <location>
        <begin position="274"/>
        <end position="296"/>
    </location>
</feature>